<dbReference type="RefSeq" id="WP_102435585.1">
    <property type="nucleotide sequence ID" value="NZ_CAWNVI010000117.1"/>
</dbReference>
<feature type="chain" id="PRO_5014951065" evidence="1">
    <location>
        <begin position="19"/>
        <end position="711"/>
    </location>
</feature>
<dbReference type="InterPro" id="IPR054215">
    <property type="entry name" value="DUF6923"/>
</dbReference>
<evidence type="ECO:0000259" key="4">
    <source>
        <dbReference type="Pfam" id="PF21959"/>
    </source>
</evidence>
<accession>A0A2N7K4L2</accession>
<dbReference type="OrthoDB" id="1204817at2"/>
<evidence type="ECO:0000256" key="1">
    <source>
        <dbReference type="SAM" id="SignalP"/>
    </source>
</evidence>
<organism evidence="5 6">
    <name type="scientific">Vibrio lentus</name>
    <dbReference type="NCBI Taxonomy" id="136468"/>
    <lineage>
        <taxon>Bacteria</taxon>
        <taxon>Pseudomonadati</taxon>
        <taxon>Pseudomonadota</taxon>
        <taxon>Gammaproteobacteria</taxon>
        <taxon>Vibrionales</taxon>
        <taxon>Vibrionaceae</taxon>
        <taxon>Vibrio</taxon>
    </lineage>
</organism>
<feature type="domain" description="GEVED" evidence="3">
    <location>
        <begin position="353"/>
        <end position="424"/>
    </location>
</feature>
<dbReference type="Pfam" id="PF20009">
    <property type="entry name" value="GEVED"/>
    <property type="match status" value="1"/>
</dbReference>
<dbReference type="NCBIfam" id="TIGR04456">
    <property type="entry name" value="LruC_dom"/>
    <property type="match status" value="1"/>
</dbReference>
<dbReference type="InterPro" id="IPR045474">
    <property type="entry name" value="GEVED"/>
</dbReference>
<proteinExistence type="predicted"/>
<dbReference type="Pfam" id="PF16130">
    <property type="entry name" value="DUF4842"/>
    <property type="match status" value="1"/>
</dbReference>
<name>A0A2N7K4L2_9VIBR</name>
<dbReference type="AlphaFoldDB" id="A0A2N7K4L2"/>
<keyword evidence="1" id="KW-0732">Signal</keyword>
<protein>
    <submittedName>
        <fullName evidence="5">LruC domain-containing protein</fullName>
    </submittedName>
</protein>
<feature type="domain" description="DUF4842" evidence="2">
    <location>
        <begin position="478"/>
        <end position="700"/>
    </location>
</feature>
<evidence type="ECO:0000259" key="2">
    <source>
        <dbReference type="Pfam" id="PF16130"/>
    </source>
</evidence>
<sequence>MRITTLSLLLSAPLVANAAPFDTCPSKAYLFQSTPVQVWGVNLVTGSTTLLEDDTGMNANINGVGFDFQDRYIYGYDTTNKRLVRLGQDFQAEVISASGLPTDHTFYVGDVYDHVYYLYRTGKGLFTVDLSPLDSDPNATVTVNKIAGSPATVRLTDFAFHPSDGSLYGIDNNSGGLYSFNPTTGAETYIGDTGETGTFGAGYFDVNGYYYVSRNQDGKIYRINLSPDNAANIAAGIVPAVEFVSNGPASGQNDGARCANAPVVDEDSNIDFGDAPDSYLTLLASNGPRHELDGVTWLGTTPPDADLDGYVTPQSDETVGVDDEWANGGIGFVTALEAGLDSKVVIEASTTGYLSAWIDWNQDGSFDGANEQVFTDYQLDAGENDLFLNVDINALTGTTWARFRFSQQTNLSYFGGSTSGEVVDIQVDVLNDGATARYFPSASGYATLAYEDNWPYKADYDMNDAVIMYRITEILKDGKVVKSTIDGRLAAVGATYRNGFAVRLPNLAPSSVDSGNSYMKHNGVFTDLDMEDGRSEAIFVAAEDLTSKTDTSCTFYRTSNSCKDNEQFSFQIGISLSGDGISTDTWTDMPYDPFIFATPGYYHGENLPLHPGRSWEVHLPDQAPTEAFDTDNLFEAGLGVDDSNPSTGKYFKTAENHPWALIITSTDEWEWPLEYVDIVTAYPEFKQYAESGGDTNQTWYESPADNQCYVP</sequence>
<dbReference type="Proteomes" id="UP000235406">
    <property type="component" value="Unassembled WGS sequence"/>
</dbReference>
<feature type="domain" description="DUF6923" evidence="4">
    <location>
        <begin position="33"/>
        <end position="259"/>
    </location>
</feature>
<evidence type="ECO:0000313" key="5">
    <source>
        <dbReference type="EMBL" id="PMM69196.1"/>
    </source>
</evidence>
<evidence type="ECO:0000259" key="3">
    <source>
        <dbReference type="Pfam" id="PF20009"/>
    </source>
</evidence>
<feature type="signal peptide" evidence="1">
    <location>
        <begin position="1"/>
        <end position="18"/>
    </location>
</feature>
<reference evidence="6" key="1">
    <citation type="submission" date="2016-07" db="EMBL/GenBank/DDBJ databases">
        <title>Nontailed viruses are major unrecognized killers of bacteria in the ocean.</title>
        <authorList>
            <person name="Kauffman K."/>
            <person name="Hussain F."/>
            <person name="Yang J."/>
            <person name="Arevalo P."/>
            <person name="Brown J."/>
            <person name="Cutler M."/>
            <person name="Kelly L."/>
            <person name="Polz M.F."/>
        </authorList>
    </citation>
    <scope>NUCLEOTIDE SEQUENCE [LARGE SCALE GENOMIC DNA]</scope>
    <source>
        <strain evidence="6">10N.261.46.F8</strain>
    </source>
</reference>
<dbReference type="Pfam" id="PF21959">
    <property type="entry name" value="DUF6923"/>
    <property type="match status" value="1"/>
</dbReference>
<dbReference type="EMBL" id="MCZK01000117">
    <property type="protein sequence ID" value="PMM69196.1"/>
    <property type="molecule type" value="Genomic_DNA"/>
</dbReference>
<dbReference type="SUPFAM" id="SSF63825">
    <property type="entry name" value="YWTD domain"/>
    <property type="match status" value="1"/>
</dbReference>
<comment type="caution">
    <text evidence="5">The sequence shown here is derived from an EMBL/GenBank/DDBJ whole genome shotgun (WGS) entry which is preliminary data.</text>
</comment>
<dbReference type="InterPro" id="IPR032295">
    <property type="entry name" value="DUF4842"/>
</dbReference>
<dbReference type="InterPro" id="IPR011042">
    <property type="entry name" value="6-blade_b-propeller_TolB-like"/>
</dbReference>
<evidence type="ECO:0000313" key="6">
    <source>
        <dbReference type="Proteomes" id="UP000235406"/>
    </source>
</evidence>
<dbReference type="InterPro" id="IPR031025">
    <property type="entry name" value="LruC_dom"/>
</dbReference>
<dbReference type="Gene3D" id="2.120.10.30">
    <property type="entry name" value="TolB, C-terminal domain"/>
    <property type="match status" value="1"/>
</dbReference>
<gene>
    <name evidence="5" type="ORF">BCT49_07785</name>
</gene>